<feature type="compositionally biased region" description="Polar residues" evidence="3">
    <location>
        <begin position="1"/>
        <end position="18"/>
    </location>
</feature>
<sequence length="992" mass="105461">MATSVISKASNLTTSNRNGVPAVDHHTDDLLLKELRMLVSLLPERVRSILEVHPDMSKLVEVVMDLGRPPLARFPDREVELSPNPVTAEDLQQAVEQVGDFDDDNRSGIDQTLHRISCIRNRAGRIVGLTCRAGRAIDGSAALIEDFVKHGRNVLLLGKPGVGKTTAIRDISRMLANAMAKRTVIVDTSNEIGGDGDVPHPGIGDARRMQVPRPEEQHRVMQEAVENHMPQAIIIDEIGTEAECQAARTIAQRGVQLVATAHGNALENVIKNPALNLLVGGIQSVTLGDEAAKKRGVQKSILERAAPPTFDVCVEMVERNCWRIHGNVGLAVDSILAGREASSMMRDRDASTGAIRDIAFKGIVRRVDQCGEMQSMELWVASDGEEILRVTSTDSKSRISGLDEVVTQRNPSLTSAPGTPTPVAASDTLSSPGRFLRQQDGSNLTRRPLPSMLVVPAESSESSVIVSRGSPSVGTPASTPSSKGLQPGSTGDHDTNVDNASDEFVTGTLTPGSENDSLGALGPLDDTPWKLGWDAGKVLTTSLGGISAELDNDIPVSAAGQEQVGVDGSSSNEYQPPLWPQPAAAAAVQPTSLPSPPAPTTPGAATAGGKKPDAAPHHEAGLPSSLGLSASAFTSYSAESSSAPVAAGTGPVTPPQAKRPEGTTFRVYLFMDDGSADKVQQVLGSLSTATAVIITQELTGAQVVVATSSKLRSSPRMKSVVRKLNVPIHTIRSTSASSIYRDLCPLLGINPLTASLPPSMAAASMDSGSVSSDDSMDEDLAGEERVPGGGTTQEPQARDRDRSMPLGGQGRAALTSADDYADLMDSTVRELRYAPVDREYSAQILTSFLSELDGADTFMPSDHTSTVNSCRASSLSTMAWALSHTKHKRKFVAANESALRQLASECESRWDEFTSRDLQRLAQGMSGLKIALWATWVEEITSRCRAAIAQGEYSIEQVERISLALYNMESLLPPTTESHTQHSTDVNKDPES</sequence>
<dbReference type="InterPro" id="IPR003593">
    <property type="entry name" value="AAA+_ATPase"/>
</dbReference>
<dbReference type="EMBL" id="BEGY01000009">
    <property type="protein sequence ID" value="GAX74914.1"/>
    <property type="molecule type" value="Genomic_DNA"/>
</dbReference>
<gene>
    <name evidence="5" type="ORF">CEUSTIGMA_g2360.t1</name>
</gene>
<dbReference type="AlphaFoldDB" id="A0A250WVP8"/>
<feature type="compositionally biased region" description="Basic and acidic residues" evidence="3">
    <location>
        <begin position="610"/>
        <end position="620"/>
    </location>
</feature>
<proteinExistence type="predicted"/>
<dbReference type="Gene3D" id="3.40.50.300">
    <property type="entry name" value="P-loop containing nucleotide triphosphate hydrolases"/>
    <property type="match status" value="1"/>
</dbReference>
<feature type="compositionally biased region" description="Polar residues" evidence="3">
    <location>
        <begin position="407"/>
        <end position="418"/>
    </location>
</feature>
<feature type="region of interest" description="Disordered" evidence="3">
    <location>
        <begin position="1"/>
        <end position="23"/>
    </location>
</feature>
<evidence type="ECO:0000313" key="6">
    <source>
        <dbReference type="Proteomes" id="UP000232323"/>
    </source>
</evidence>
<feature type="compositionally biased region" description="Low complexity" evidence="3">
    <location>
        <begin position="581"/>
        <end position="590"/>
    </location>
</feature>
<keyword evidence="2" id="KW-0067">ATP-binding</keyword>
<reference evidence="5 6" key="1">
    <citation type="submission" date="2017-08" db="EMBL/GenBank/DDBJ databases">
        <title>Acidophilic green algal genome provides insights into adaptation to an acidic environment.</title>
        <authorList>
            <person name="Hirooka S."/>
            <person name="Hirose Y."/>
            <person name="Kanesaki Y."/>
            <person name="Higuchi S."/>
            <person name="Fujiwara T."/>
            <person name="Onuma R."/>
            <person name="Era A."/>
            <person name="Ohbayashi R."/>
            <person name="Uzuka A."/>
            <person name="Nozaki H."/>
            <person name="Yoshikawa H."/>
            <person name="Miyagishima S.Y."/>
        </authorList>
    </citation>
    <scope>NUCLEOTIDE SEQUENCE [LARGE SCALE GENOMIC DNA]</scope>
    <source>
        <strain evidence="5 6">NIES-2499</strain>
    </source>
</reference>
<dbReference type="PANTHER" id="PTHR20953:SF3">
    <property type="entry name" value="P-LOOP CONTAINING NUCLEOSIDE TRIPHOSPHATE HYDROLASES SUPERFAMILY PROTEIN"/>
    <property type="match status" value="1"/>
</dbReference>
<organism evidence="5 6">
    <name type="scientific">Chlamydomonas eustigma</name>
    <dbReference type="NCBI Taxonomy" id="1157962"/>
    <lineage>
        <taxon>Eukaryota</taxon>
        <taxon>Viridiplantae</taxon>
        <taxon>Chlorophyta</taxon>
        <taxon>core chlorophytes</taxon>
        <taxon>Chlorophyceae</taxon>
        <taxon>CS clade</taxon>
        <taxon>Chlamydomonadales</taxon>
        <taxon>Chlamydomonadaceae</taxon>
        <taxon>Chlamydomonas</taxon>
    </lineage>
</organism>
<dbReference type="SUPFAM" id="SSF52540">
    <property type="entry name" value="P-loop containing nucleoside triphosphate hydrolases"/>
    <property type="match status" value="1"/>
</dbReference>
<keyword evidence="1" id="KW-0547">Nucleotide-binding</keyword>
<dbReference type="CDD" id="cd00009">
    <property type="entry name" value="AAA"/>
    <property type="match status" value="1"/>
</dbReference>
<evidence type="ECO:0000313" key="5">
    <source>
        <dbReference type="EMBL" id="GAX74914.1"/>
    </source>
</evidence>
<feature type="compositionally biased region" description="Low complexity" evidence="3">
    <location>
        <begin position="760"/>
        <end position="773"/>
    </location>
</feature>
<keyword evidence="6" id="KW-1185">Reference proteome</keyword>
<dbReference type="Proteomes" id="UP000232323">
    <property type="component" value="Unassembled WGS sequence"/>
</dbReference>
<dbReference type="InterPro" id="IPR045735">
    <property type="entry name" value="Spore_III_AA_AAA+_ATPase"/>
</dbReference>
<dbReference type="Pfam" id="PF25516">
    <property type="entry name" value="PTPase"/>
    <property type="match status" value="1"/>
</dbReference>
<comment type="caution">
    <text evidence="5">The sequence shown here is derived from an EMBL/GenBank/DDBJ whole genome shotgun (WGS) entry which is preliminary data.</text>
</comment>
<feature type="region of interest" description="Disordered" evidence="3">
    <location>
        <begin position="392"/>
        <end position="521"/>
    </location>
</feature>
<feature type="region of interest" description="Disordered" evidence="3">
    <location>
        <begin position="562"/>
        <end position="623"/>
    </location>
</feature>
<dbReference type="Pfam" id="PF19568">
    <property type="entry name" value="Spore_III_AA"/>
    <property type="match status" value="1"/>
</dbReference>
<evidence type="ECO:0000256" key="3">
    <source>
        <dbReference type="SAM" id="MobiDB-lite"/>
    </source>
</evidence>
<evidence type="ECO:0000259" key="4">
    <source>
        <dbReference type="SMART" id="SM00382"/>
    </source>
</evidence>
<protein>
    <recommendedName>
        <fullName evidence="4">AAA+ ATPase domain-containing protein</fullName>
    </recommendedName>
</protein>
<dbReference type="SMART" id="SM00382">
    <property type="entry name" value="AAA"/>
    <property type="match status" value="1"/>
</dbReference>
<dbReference type="OrthoDB" id="26838at2759"/>
<dbReference type="InterPro" id="IPR058670">
    <property type="entry name" value="PTPase_dom"/>
</dbReference>
<dbReference type="InterPro" id="IPR027417">
    <property type="entry name" value="P-loop_NTPase"/>
</dbReference>
<evidence type="ECO:0000256" key="2">
    <source>
        <dbReference type="ARBA" id="ARBA00022840"/>
    </source>
</evidence>
<accession>A0A250WVP8</accession>
<feature type="compositionally biased region" description="Low complexity" evidence="3">
    <location>
        <begin position="454"/>
        <end position="474"/>
    </location>
</feature>
<dbReference type="GO" id="GO:0005524">
    <property type="term" value="F:ATP binding"/>
    <property type="evidence" value="ECO:0007669"/>
    <property type="project" value="UniProtKB-KW"/>
</dbReference>
<feature type="region of interest" description="Disordered" evidence="3">
    <location>
        <begin position="760"/>
        <end position="812"/>
    </location>
</feature>
<name>A0A250WVP8_9CHLO</name>
<evidence type="ECO:0000256" key="1">
    <source>
        <dbReference type="ARBA" id="ARBA00022741"/>
    </source>
</evidence>
<feature type="compositionally biased region" description="Polar residues" evidence="3">
    <location>
        <begin position="475"/>
        <end position="489"/>
    </location>
</feature>
<dbReference type="PANTHER" id="PTHR20953">
    <property type="entry name" value="KINASE-RELATED"/>
    <property type="match status" value="1"/>
</dbReference>
<feature type="domain" description="AAA+ ATPase" evidence="4">
    <location>
        <begin position="150"/>
        <end position="284"/>
    </location>
</feature>
<feature type="compositionally biased region" description="Polar residues" evidence="3">
    <location>
        <begin position="507"/>
        <end position="516"/>
    </location>
</feature>